<dbReference type="SUPFAM" id="SSF88713">
    <property type="entry name" value="Glycoside hydrolase/deacetylase"/>
    <property type="match status" value="1"/>
</dbReference>
<dbReference type="GO" id="GO:0005975">
    <property type="term" value="P:carbohydrate metabolic process"/>
    <property type="evidence" value="ECO:0007669"/>
    <property type="project" value="InterPro"/>
</dbReference>
<evidence type="ECO:0000256" key="1">
    <source>
        <dbReference type="ARBA" id="ARBA00001941"/>
    </source>
</evidence>
<comment type="cofactor">
    <cofactor evidence="1">
        <name>Co(2+)</name>
        <dbReference type="ChEBI" id="CHEBI:48828"/>
    </cofactor>
</comment>
<dbReference type="AlphaFoldDB" id="A0A075AVH2"/>
<dbReference type="GO" id="GO:0016810">
    <property type="term" value="F:hydrolase activity, acting on carbon-nitrogen (but not peptide) bonds"/>
    <property type="evidence" value="ECO:0007669"/>
    <property type="project" value="InterPro"/>
</dbReference>
<evidence type="ECO:0000259" key="7">
    <source>
        <dbReference type="PROSITE" id="PS51677"/>
    </source>
</evidence>
<evidence type="ECO:0000313" key="9">
    <source>
        <dbReference type="EMBL" id="RKP21973.1"/>
    </source>
</evidence>
<dbReference type="InterPro" id="IPR011330">
    <property type="entry name" value="Glyco_hydro/deAcase_b/a-brl"/>
</dbReference>
<reference evidence="8 10" key="1">
    <citation type="journal article" date="2013" name="Curr. Biol.">
        <title>Shared signatures of parasitism and phylogenomics unite Cryptomycota and microsporidia.</title>
        <authorList>
            <person name="James T.Y."/>
            <person name="Pelin A."/>
            <person name="Bonen L."/>
            <person name="Ahrendt S."/>
            <person name="Sain D."/>
            <person name="Corradi N."/>
            <person name="Stajich J.E."/>
        </authorList>
    </citation>
    <scope>NUCLEOTIDE SEQUENCE [LARGE SCALE GENOMIC DNA]</scope>
    <source>
        <strain evidence="8">CSF55</strain>
        <strain evidence="8">CSF55</strain>
    </source>
</reference>
<name>A0A075AVH2_ROZAC</name>
<dbReference type="EMBL" id="KE561117">
    <property type="protein sequence ID" value="EPZ32702.1"/>
    <property type="molecule type" value="Genomic_DNA"/>
</dbReference>
<keyword evidence="10" id="KW-1185">Reference proteome</keyword>
<dbReference type="PANTHER" id="PTHR46471">
    <property type="entry name" value="CHITIN DEACETYLASE"/>
    <property type="match status" value="1"/>
</dbReference>
<dbReference type="PROSITE" id="PS51677">
    <property type="entry name" value="NODB"/>
    <property type="match status" value="1"/>
</dbReference>
<evidence type="ECO:0000256" key="3">
    <source>
        <dbReference type="ARBA" id="ARBA00022729"/>
    </source>
</evidence>
<dbReference type="Proteomes" id="UP000281549">
    <property type="component" value="Unassembled WGS sequence"/>
</dbReference>
<feature type="domain" description="NodB homology" evidence="7">
    <location>
        <begin position="28"/>
        <end position="213"/>
    </location>
</feature>
<evidence type="ECO:0000256" key="5">
    <source>
        <dbReference type="ARBA" id="ARBA00023277"/>
    </source>
</evidence>
<dbReference type="PANTHER" id="PTHR46471:SF2">
    <property type="entry name" value="CHITIN DEACETYLASE-RELATED"/>
    <property type="match status" value="1"/>
</dbReference>
<evidence type="ECO:0000313" key="8">
    <source>
        <dbReference type="EMBL" id="EPZ32702.1"/>
    </source>
</evidence>
<reference evidence="9" key="3">
    <citation type="submission" date="2018-08" db="EMBL/GenBank/DDBJ databases">
        <title>Leveraging single-cell genomics to expand the Fungal Tree of Life.</title>
        <authorList>
            <consortium name="DOE Joint Genome Institute"/>
            <person name="Ahrendt S.R."/>
            <person name="Quandt C.A."/>
            <person name="Ciobanu D."/>
            <person name="Clum A."/>
            <person name="Salamov A."/>
            <person name="Andreopoulos B."/>
            <person name="Cheng J.-F."/>
            <person name="Woyke T."/>
            <person name="Pelin A."/>
            <person name="Henrissat B."/>
            <person name="Reynolds N."/>
            <person name="Benny G.L."/>
            <person name="Smith M.E."/>
            <person name="James T.Y."/>
            <person name="Grigoriev I.V."/>
        </authorList>
    </citation>
    <scope>NUCLEOTIDE SEQUENCE</scope>
    <source>
        <strain evidence="9">CSF55</strain>
    </source>
</reference>
<evidence type="ECO:0000313" key="11">
    <source>
        <dbReference type="Proteomes" id="UP000281549"/>
    </source>
</evidence>
<dbReference type="EMBL" id="ML004916">
    <property type="protein sequence ID" value="RKP21973.1"/>
    <property type="molecule type" value="Genomic_DNA"/>
</dbReference>
<accession>A0A075AVH2</accession>
<feature type="signal peptide" evidence="6">
    <location>
        <begin position="1"/>
        <end position="18"/>
    </location>
</feature>
<dbReference type="Gene3D" id="3.20.20.370">
    <property type="entry name" value="Glycoside hydrolase/deacetylase"/>
    <property type="match status" value="1"/>
</dbReference>
<evidence type="ECO:0000313" key="10">
    <source>
        <dbReference type="Proteomes" id="UP000030755"/>
    </source>
</evidence>
<dbReference type="OrthoDB" id="407355at2759"/>
<dbReference type="STRING" id="988480.A0A075AVH2"/>
<dbReference type="Proteomes" id="UP000030755">
    <property type="component" value="Unassembled WGS sequence"/>
</dbReference>
<proteinExistence type="predicted"/>
<feature type="chain" id="PRO_5040560108" evidence="6">
    <location>
        <begin position="19"/>
        <end position="266"/>
    </location>
</feature>
<evidence type="ECO:0000256" key="4">
    <source>
        <dbReference type="ARBA" id="ARBA00022801"/>
    </source>
</evidence>
<organism evidence="8 10">
    <name type="scientific">Rozella allomycis (strain CSF55)</name>
    <dbReference type="NCBI Taxonomy" id="988480"/>
    <lineage>
        <taxon>Eukaryota</taxon>
        <taxon>Fungi</taxon>
        <taxon>Fungi incertae sedis</taxon>
        <taxon>Cryptomycota</taxon>
        <taxon>Cryptomycota incertae sedis</taxon>
        <taxon>Rozella</taxon>
    </lineage>
</organism>
<sequence length="266" mass="28053">MKLLAILLSALALNNVNAEVKKLCVTPGDFALTFDNGPSANTDSLLLKLRDSGLKATFHIVASYTKDPVFQMKTKNIAAEGHVIGIRAEPSWNLLTMSDADVRANFAAATAQIKALTNLSPKFVRLPVGGYTAQTVSVLESMGYVVSEASLDSMDYMPNITASNVLNTFQTAVNQSAGFKTSYISVQNEPVMASVEAVPSIISFLKGAGNNLVTLDKCLQIAATTDGSTYKADGASKQSSSGSSVATWTGLSLIASTALAVVFQWL</sequence>
<keyword evidence="5" id="KW-0119">Carbohydrate metabolism</keyword>
<dbReference type="Pfam" id="PF01522">
    <property type="entry name" value="Polysacc_deac_1"/>
    <property type="match status" value="1"/>
</dbReference>
<dbReference type="HOGENOM" id="CLU_1046457_0_0_1"/>
<evidence type="ECO:0000256" key="2">
    <source>
        <dbReference type="ARBA" id="ARBA00022723"/>
    </source>
</evidence>
<protein>
    <submittedName>
        <fullName evidence="8 9">Glycoside hydrolase/deacetylase</fullName>
    </submittedName>
</protein>
<dbReference type="InterPro" id="IPR002509">
    <property type="entry name" value="NODB_dom"/>
</dbReference>
<dbReference type="OMA" id="MDYMPNI"/>
<evidence type="ECO:0000256" key="6">
    <source>
        <dbReference type="SAM" id="SignalP"/>
    </source>
</evidence>
<reference evidence="11" key="2">
    <citation type="journal article" date="2018" name="Nat. Microbiol.">
        <title>Leveraging single-cell genomics to expand the fungal tree of life.</title>
        <authorList>
            <person name="Ahrendt S.R."/>
            <person name="Quandt C.A."/>
            <person name="Ciobanu D."/>
            <person name="Clum A."/>
            <person name="Salamov A."/>
            <person name="Andreopoulos B."/>
            <person name="Cheng J.F."/>
            <person name="Woyke T."/>
            <person name="Pelin A."/>
            <person name="Henrissat B."/>
            <person name="Reynolds N.K."/>
            <person name="Benny G.L."/>
            <person name="Smith M.E."/>
            <person name="James T.Y."/>
            <person name="Grigoriev I.V."/>
        </authorList>
    </citation>
    <scope>NUCLEOTIDE SEQUENCE [LARGE SCALE GENOMIC DNA]</scope>
    <source>
        <strain evidence="11">CSF55</strain>
    </source>
</reference>
<keyword evidence="3 6" id="KW-0732">Signal</keyword>
<keyword evidence="4 8" id="KW-0378">Hydrolase</keyword>
<dbReference type="GO" id="GO:0046872">
    <property type="term" value="F:metal ion binding"/>
    <property type="evidence" value="ECO:0007669"/>
    <property type="project" value="UniProtKB-KW"/>
</dbReference>
<keyword evidence="2" id="KW-0479">Metal-binding</keyword>
<gene>
    <name evidence="8" type="ORF">O9G_000777</name>
    <name evidence="9" type="ORF">ROZALSC1DRAFT_26630</name>
</gene>